<reference evidence="1" key="1">
    <citation type="submission" date="2014-05" db="EMBL/GenBank/DDBJ databases">
        <authorList>
            <person name="Chronopoulou M."/>
        </authorList>
    </citation>
    <scope>NUCLEOTIDE SEQUENCE</scope>
    <source>
        <tissue evidence="1">Whole organism</tissue>
    </source>
</reference>
<protein>
    <submittedName>
        <fullName evidence="1">Uncharacterized protein</fullName>
    </submittedName>
</protein>
<dbReference type="AlphaFoldDB" id="A0A0K2TJS3"/>
<sequence>MEKIYDMVMDDRRVKVHDIAIAVDILSWNSISINFATTTAKV</sequence>
<proteinExistence type="predicted"/>
<gene>
    <name evidence="1" type="primary">Dyak\GE18376</name>
</gene>
<accession>A0A0K2TJS3</accession>
<organism evidence="1">
    <name type="scientific">Lepeophtheirus salmonis</name>
    <name type="common">Salmon louse</name>
    <name type="synonym">Caligus salmonis</name>
    <dbReference type="NCBI Taxonomy" id="72036"/>
    <lineage>
        <taxon>Eukaryota</taxon>
        <taxon>Metazoa</taxon>
        <taxon>Ecdysozoa</taxon>
        <taxon>Arthropoda</taxon>
        <taxon>Crustacea</taxon>
        <taxon>Multicrustacea</taxon>
        <taxon>Hexanauplia</taxon>
        <taxon>Copepoda</taxon>
        <taxon>Siphonostomatoida</taxon>
        <taxon>Caligidae</taxon>
        <taxon>Lepeophtheirus</taxon>
    </lineage>
</organism>
<name>A0A0K2TJS3_LEPSM</name>
<dbReference type="EMBL" id="HACA01008511">
    <property type="protein sequence ID" value="CDW25872.1"/>
    <property type="molecule type" value="Transcribed_RNA"/>
</dbReference>
<evidence type="ECO:0000313" key="1">
    <source>
        <dbReference type="EMBL" id="CDW25872.1"/>
    </source>
</evidence>